<dbReference type="Pfam" id="PF01381">
    <property type="entry name" value="HTH_3"/>
    <property type="match status" value="1"/>
</dbReference>
<accession>A0A4P6ZFU0</accession>
<dbReference type="KEGG" id="csal:NBC122_01574"/>
<keyword evidence="3" id="KW-1185">Reference proteome</keyword>
<sequence length="102" mass="12001">MNYLVPFTKLLFKYKIVDSKEVLRLYMEAFSENLKEIRAIKYKSMDDVAQNSTFDSSNYNKYENGKGNPTIETLLKMASAFGIPPKELFDFDFDLEKYKIEE</sequence>
<name>A0A4P6ZFU0_9FLAO</name>
<dbReference type="EMBL" id="CP037954">
    <property type="protein sequence ID" value="QBO58389.1"/>
    <property type="molecule type" value="Genomic_DNA"/>
</dbReference>
<dbReference type="Gene3D" id="1.10.260.40">
    <property type="entry name" value="lambda repressor-like DNA-binding domains"/>
    <property type="match status" value="1"/>
</dbReference>
<dbReference type="InterPro" id="IPR001387">
    <property type="entry name" value="Cro/C1-type_HTH"/>
</dbReference>
<feature type="domain" description="HTH cro/C1-type" evidence="1">
    <location>
        <begin position="34"/>
        <end position="88"/>
    </location>
</feature>
<dbReference type="CDD" id="cd00093">
    <property type="entry name" value="HTH_XRE"/>
    <property type="match status" value="1"/>
</dbReference>
<evidence type="ECO:0000313" key="3">
    <source>
        <dbReference type="Proteomes" id="UP000294419"/>
    </source>
</evidence>
<dbReference type="SMART" id="SM00530">
    <property type="entry name" value="HTH_XRE"/>
    <property type="match status" value="1"/>
</dbReference>
<proteinExistence type="predicted"/>
<organism evidence="2 3">
    <name type="scientific">Chryseobacterium salivictor</name>
    <dbReference type="NCBI Taxonomy" id="2547600"/>
    <lineage>
        <taxon>Bacteria</taxon>
        <taxon>Pseudomonadati</taxon>
        <taxon>Bacteroidota</taxon>
        <taxon>Flavobacteriia</taxon>
        <taxon>Flavobacteriales</taxon>
        <taxon>Weeksellaceae</taxon>
        <taxon>Chryseobacterium group</taxon>
        <taxon>Chryseobacterium</taxon>
    </lineage>
</organism>
<dbReference type="PROSITE" id="PS50943">
    <property type="entry name" value="HTH_CROC1"/>
    <property type="match status" value="1"/>
</dbReference>
<evidence type="ECO:0000313" key="2">
    <source>
        <dbReference type="EMBL" id="QBO58389.1"/>
    </source>
</evidence>
<dbReference type="SUPFAM" id="SSF47413">
    <property type="entry name" value="lambda repressor-like DNA-binding domains"/>
    <property type="match status" value="1"/>
</dbReference>
<evidence type="ECO:0000259" key="1">
    <source>
        <dbReference type="PROSITE" id="PS50943"/>
    </source>
</evidence>
<reference evidence="2 3" key="1">
    <citation type="submission" date="2019-03" db="EMBL/GenBank/DDBJ databases">
        <authorList>
            <person name="Kim H."/>
            <person name="Yu S.-M."/>
        </authorList>
    </citation>
    <scope>NUCLEOTIDE SEQUENCE [LARGE SCALE GENOMIC DNA]</scope>
    <source>
        <strain evidence="2 3">NBC122</strain>
    </source>
</reference>
<dbReference type="AlphaFoldDB" id="A0A4P6ZFU0"/>
<gene>
    <name evidence="2" type="ORF">NBC122_01574</name>
</gene>
<dbReference type="InterPro" id="IPR010982">
    <property type="entry name" value="Lambda_DNA-bd_dom_sf"/>
</dbReference>
<dbReference type="GO" id="GO:0003677">
    <property type="term" value="F:DNA binding"/>
    <property type="evidence" value="ECO:0007669"/>
    <property type="project" value="InterPro"/>
</dbReference>
<protein>
    <recommendedName>
        <fullName evidence="1">HTH cro/C1-type domain-containing protein</fullName>
    </recommendedName>
</protein>
<dbReference type="Proteomes" id="UP000294419">
    <property type="component" value="Chromosome"/>
</dbReference>